<evidence type="ECO:0000256" key="8">
    <source>
        <dbReference type="ARBA" id="ARBA00023209"/>
    </source>
</evidence>
<dbReference type="Pfam" id="PF02660">
    <property type="entry name" value="G3P_acyltransf"/>
    <property type="match status" value="1"/>
</dbReference>
<feature type="transmembrane region" description="Helical" evidence="10">
    <location>
        <begin position="58"/>
        <end position="78"/>
    </location>
</feature>
<keyword evidence="12" id="KW-1185">Reference proteome</keyword>
<dbReference type="EMBL" id="JAFLQW010000382">
    <property type="protein sequence ID" value="MBO0350301.1"/>
    <property type="molecule type" value="Genomic_DNA"/>
</dbReference>
<keyword evidence="6 10" id="KW-0443">Lipid metabolism</keyword>
<evidence type="ECO:0000256" key="3">
    <source>
        <dbReference type="ARBA" id="ARBA00022679"/>
    </source>
</evidence>
<feature type="transmembrane region" description="Helical" evidence="10">
    <location>
        <begin position="6"/>
        <end position="28"/>
    </location>
</feature>
<dbReference type="PANTHER" id="PTHR30309:SF0">
    <property type="entry name" value="GLYCEROL-3-PHOSPHATE ACYLTRANSFERASE-RELATED"/>
    <property type="match status" value="1"/>
</dbReference>
<feature type="transmembrane region" description="Helical" evidence="10">
    <location>
        <begin position="127"/>
        <end position="153"/>
    </location>
</feature>
<gene>
    <name evidence="10 11" type="primary">plsY</name>
    <name evidence="11" type="ORF">J0895_14540</name>
</gene>
<dbReference type="Proteomes" id="UP000664844">
    <property type="component" value="Unassembled WGS sequence"/>
</dbReference>
<evidence type="ECO:0000256" key="10">
    <source>
        <dbReference type="HAMAP-Rule" id="MF_01043"/>
    </source>
</evidence>
<evidence type="ECO:0000256" key="9">
    <source>
        <dbReference type="ARBA" id="ARBA00023264"/>
    </source>
</evidence>
<organism evidence="11 12">
    <name type="scientific">Phormidium pseudopriestleyi FRX01</name>
    <dbReference type="NCBI Taxonomy" id="1759528"/>
    <lineage>
        <taxon>Bacteria</taxon>
        <taxon>Bacillati</taxon>
        <taxon>Cyanobacteriota</taxon>
        <taxon>Cyanophyceae</taxon>
        <taxon>Oscillatoriophycideae</taxon>
        <taxon>Oscillatoriales</taxon>
        <taxon>Oscillatoriaceae</taxon>
        <taxon>Phormidium</taxon>
    </lineage>
</organism>
<protein>
    <recommendedName>
        <fullName evidence="10">Glycerol-3-phosphate acyltransferase</fullName>
    </recommendedName>
    <alternativeName>
        <fullName evidence="10">Acyl-PO4 G3P acyltransferase</fullName>
    </alternativeName>
    <alternativeName>
        <fullName evidence="10">Acyl-phosphate--glycerol-3-phosphate acyltransferase</fullName>
    </alternativeName>
    <alternativeName>
        <fullName evidence="10">G3P acyltransferase</fullName>
        <shortName evidence="10">GPAT</shortName>
        <ecNumber evidence="10">2.3.1.275</ecNumber>
    </alternativeName>
    <alternativeName>
        <fullName evidence="10">Lysophosphatidic acid synthase</fullName>
        <shortName evidence="10">LPA synthase</shortName>
    </alternativeName>
</protein>
<evidence type="ECO:0000256" key="6">
    <source>
        <dbReference type="ARBA" id="ARBA00023098"/>
    </source>
</evidence>
<evidence type="ECO:0000313" key="11">
    <source>
        <dbReference type="EMBL" id="MBO0350301.1"/>
    </source>
</evidence>
<comment type="caution">
    <text evidence="11">The sequence shown here is derived from an EMBL/GenBank/DDBJ whole genome shotgun (WGS) entry which is preliminary data.</text>
</comment>
<dbReference type="InterPro" id="IPR003811">
    <property type="entry name" value="G3P_acylTferase_PlsY"/>
</dbReference>
<sequence length="227" mass="24150">MSLWLLLNGLLLIAAYLFGSFPTGYIVARQLKGIDIRQEGSGSTGATNVLRTVGKGPALVVFLVDILKGMAAIALMRFAYALPGVQELIGGTVPAASWLSWMVILAGLGALLGHTKSVWINFKGGKAVATSLGVLFALNWAIALAGFGVFGIVLAFTRIVSLSSMLAAIALPGIMFAMHQPLSYQMFMLAASMYVIWLHRSNINRLLSGTEPRIGQKLTQPSESIPS</sequence>
<keyword evidence="5 10" id="KW-1133">Transmembrane helix</keyword>
<accession>A0ABS3FT64</accession>
<evidence type="ECO:0000256" key="1">
    <source>
        <dbReference type="ARBA" id="ARBA00022475"/>
    </source>
</evidence>
<reference evidence="11 12" key="1">
    <citation type="submission" date="2021-03" db="EMBL/GenBank/DDBJ databases">
        <title>Metabolic Capacity of the Antarctic Cyanobacterium Phormidium pseudopriestleyi that Sustains Oxygenic Photosynthesis in the Presence of Hydrogen Sulfide.</title>
        <authorList>
            <person name="Lumian J.E."/>
            <person name="Jungblut A.D."/>
            <person name="Dillon M.L."/>
            <person name="Hawes I."/>
            <person name="Doran P.T."/>
            <person name="Mackey T.J."/>
            <person name="Dick G.J."/>
            <person name="Grettenberger C.L."/>
            <person name="Sumner D.Y."/>
        </authorList>
    </citation>
    <scope>NUCLEOTIDE SEQUENCE [LARGE SCALE GENOMIC DNA]</scope>
    <source>
        <strain evidence="11 12">FRX01</strain>
    </source>
</reference>
<comment type="subcellular location">
    <subcellularLocation>
        <location evidence="10">Cell membrane</location>
        <topology evidence="10">Multi-pass membrane protein</topology>
    </subcellularLocation>
</comment>
<feature type="transmembrane region" description="Helical" evidence="10">
    <location>
        <begin position="98"/>
        <end position="115"/>
    </location>
</feature>
<comment type="catalytic activity">
    <reaction evidence="10">
        <text>an acyl phosphate + sn-glycerol 3-phosphate = a 1-acyl-sn-glycero-3-phosphate + phosphate</text>
        <dbReference type="Rhea" id="RHEA:34075"/>
        <dbReference type="ChEBI" id="CHEBI:43474"/>
        <dbReference type="ChEBI" id="CHEBI:57597"/>
        <dbReference type="ChEBI" id="CHEBI:57970"/>
        <dbReference type="ChEBI" id="CHEBI:59918"/>
        <dbReference type="EC" id="2.3.1.275"/>
    </reaction>
</comment>
<dbReference type="RefSeq" id="WP_207088788.1">
    <property type="nucleotide sequence ID" value="NZ_JAFLQW010000382.1"/>
</dbReference>
<dbReference type="PANTHER" id="PTHR30309">
    <property type="entry name" value="INNER MEMBRANE PROTEIN YGIH"/>
    <property type="match status" value="1"/>
</dbReference>
<keyword evidence="8 10" id="KW-0594">Phospholipid biosynthesis</keyword>
<proteinExistence type="inferred from homology"/>
<evidence type="ECO:0000256" key="7">
    <source>
        <dbReference type="ARBA" id="ARBA00023136"/>
    </source>
</evidence>
<dbReference type="GO" id="GO:0004366">
    <property type="term" value="F:glycerol-3-phosphate O-acyltransferase activity"/>
    <property type="evidence" value="ECO:0007669"/>
    <property type="project" value="UniProtKB-EC"/>
</dbReference>
<evidence type="ECO:0000256" key="4">
    <source>
        <dbReference type="ARBA" id="ARBA00022692"/>
    </source>
</evidence>
<dbReference type="HAMAP" id="MF_01043">
    <property type="entry name" value="PlsY"/>
    <property type="match status" value="1"/>
</dbReference>
<comment type="function">
    <text evidence="10">Catalyzes the transfer of an acyl group from acyl-phosphate (acyl-PO(4)) to glycerol-3-phosphate (G3P) to form lysophosphatidic acid (LPA). This enzyme utilizes acyl-phosphate as fatty acyl donor, but not acyl-CoA or acyl-ACP.</text>
</comment>
<comment type="similarity">
    <text evidence="10">Belongs to the PlsY family.</text>
</comment>
<evidence type="ECO:0000256" key="2">
    <source>
        <dbReference type="ARBA" id="ARBA00022516"/>
    </source>
</evidence>
<keyword evidence="4 10" id="KW-0812">Transmembrane</keyword>
<dbReference type="NCBIfam" id="TIGR00023">
    <property type="entry name" value="glycerol-3-phosphate 1-O-acyltransferase PlsY"/>
    <property type="match status" value="1"/>
</dbReference>
<keyword evidence="2 10" id="KW-0444">Lipid biosynthesis</keyword>
<keyword evidence="1 10" id="KW-1003">Cell membrane</keyword>
<comment type="pathway">
    <text evidence="10">Lipid metabolism; phospholipid metabolism.</text>
</comment>
<keyword evidence="7 10" id="KW-0472">Membrane</keyword>
<keyword evidence="9 10" id="KW-1208">Phospholipid metabolism</keyword>
<evidence type="ECO:0000256" key="5">
    <source>
        <dbReference type="ARBA" id="ARBA00022989"/>
    </source>
</evidence>
<dbReference type="SMART" id="SM01207">
    <property type="entry name" value="G3P_acyltransf"/>
    <property type="match status" value="1"/>
</dbReference>
<name>A0ABS3FT64_9CYAN</name>
<dbReference type="EC" id="2.3.1.275" evidence="10"/>
<keyword evidence="3 10" id="KW-0808">Transferase</keyword>
<comment type="subunit">
    <text evidence="10">Probably interacts with PlsX.</text>
</comment>
<evidence type="ECO:0000313" key="12">
    <source>
        <dbReference type="Proteomes" id="UP000664844"/>
    </source>
</evidence>
<keyword evidence="11" id="KW-0012">Acyltransferase</keyword>